<dbReference type="Proteomes" id="UP000694863">
    <property type="component" value="Unplaced"/>
</dbReference>
<organism evidence="1 2">
    <name type="scientific">Echinops telfairi</name>
    <name type="common">Lesser hedgehog tenrec</name>
    <dbReference type="NCBI Taxonomy" id="9371"/>
    <lineage>
        <taxon>Eukaryota</taxon>
        <taxon>Metazoa</taxon>
        <taxon>Chordata</taxon>
        <taxon>Craniata</taxon>
        <taxon>Vertebrata</taxon>
        <taxon>Euteleostomi</taxon>
        <taxon>Mammalia</taxon>
        <taxon>Eutheria</taxon>
        <taxon>Afrotheria</taxon>
        <taxon>Tenrecidae</taxon>
        <taxon>Tenrecinae</taxon>
        <taxon>Echinops</taxon>
    </lineage>
</organism>
<name>A0AC55D102_ECHTE</name>
<reference evidence="2" key="1">
    <citation type="submission" date="2025-08" db="UniProtKB">
        <authorList>
            <consortium name="RefSeq"/>
        </authorList>
    </citation>
    <scope>IDENTIFICATION</scope>
</reference>
<accession>A0AC55D102</accession>
<keyword evidence="1" id="KW-1185">Reference proteome</keyword>
<proteinExistence type="predicted"/>
<gene>
    <name evidence="2" type="primary">LOC123521612</name>
</gene>
<evidence type="ECO:0000313" key="1">
    <source>
        <dbReference type="Proteomes" id="UP000694863"/>
    </source>
</evidence>
<evidence type="ECO:0000313" key="2">
    <source>
        <dbReference type="RefSeq" id="XP_045145422.1"/>
    </source>
</evidence>
<sequence>MTTSNPPKLQDLAIQNLLHNEVSAIDSLQWLPRQLFPPLFKAAIARRCSQTLKAMVGTWPFSCLPLGALMAHRQPDLYILQVTLDGLDALLAQKIRPCRCKLQVLDLRKNNKITLEDLGYGIWARDCVRSSQEPEDTQHPRKKQKVECSRIEEQLLGPLQVMIELRVAQSGLDESLNLLIDRVEQSKGLLQLCCTKLSFETRLPQFELTDKILKLVRLDCVQELIVRGTWDRSTMASFVLYLGQMVNLRILLLFEVSVYFRYSQTQAQDQENLLVQFTSQFLRLHQLKKLYLEAVSFLKDNLGKVLRNLQTSLEALCITDCSISNVDLVCLSLCPNTSHLRSLNLSHVILSDLNMYFLKVLLEKTSDTLLFLDMYGCRLTDSQVICLLPALRHCTQLLRLRFSGSPVSMAVLEVLLRDMVPLCKFLFLEFPVPEECYLDNPPVLHEHNLDMYIDRIRFLMHEFGQYPTSITTDNDFDFGCDSIAVMFDN</sequence>
<dbReference type="RefSeq" id="XP_045145422.1">
    <property type="nucleotide sequence ID" value="XM_045289487.1"/>
</dbReference>
<protein>
    <submittedName>
        <fullName evidence="2">Melanoma antigen preferentially expressed in tumors-like</fullName>
    </submittedName>
</protein>